<dbReference type="Gene3D" id="3.30.230.10">
    <property type="match status" value="1"/>
</dbReference>
<dbReference type="InterPro" id="IPR046843">
    <property type="entry name" value="LonB_AAA-LID"/>
</dbReference>
<keyword evidence="1 2" id="KW-0645">Protease</keyword>
<evidence type="ECO:0000256" key="2">
    <source>
        <dbReference type="PROSITE-ProRule" id="PRU01122"/>
    </source>
</evidence>
<dbReference type="InterPro" id="IPR041699">
    <property type="entry name" value="AAA_32"/>
</dbReference>
<dbReference type="GO" id="GO:0004176">
    <property type="term" value="F:ATP-dependent peptidase activity"/>
    <property type="evidence" value="ECO:0007669"/>
    <property type="project" value="UniProtKB-UniRule"/>
</dbReference>
<dbReference type="EMBL" id="CP090569">
    <property type="protein sequence ID" value="USF88327.1"/>
    <property type="molecule type" value="Genomic_DNA"/>
</dbReference>
<feature type="active site" evidence="2">
    <location>
        <position position="652"/>
    </location>
</feature>
<dbReference type="GO" id="GO:0004252">
    <property type="term" value="F:serine-type endopeptidase activity"/>
    <property type="evidence" value="ECO:0007669"/>
    <property type="project" value="UniProtKB-UniRule"/>
</dbReference>
<dbReference type="EC" id="3.4.21.53" evidence="2"/>
<dbReference type="InterPro" id="IPR020568">
    <property type="entry name" value="Ribosomal_Su5_D2-typ_SF"/>
</dbReference>
<feature type="coiled-coil region" evidence="3">
    <location>
        <begin position="526"/>
        <end position="553"/>
    </location>
</feature>
<dbReference type="Gene3D" id="1.10.8.60">
    <property type="match status" value="1"/>
</dbReference>
<dbReference type="InterPro" id="IPR008269">
    <property type="entry name" value="Lon_proteolytic"/>
</dbReference>
<proteinExistence type="inferred from homology"/>
<protein>
    <recommendedName>
        <fullName evidence="2">endopeptidase La</fullName>
        <ecNumber evidence="2">3.4.21.53</ecNumber>
    </recommendedName>
</protein>
<dbReference type="InterPro" id="IPR027417">
    <property type="entry name" value="P-loop_NTPase"/>
</dbReference>
<dbReference type="InterPro" id="IPR027065">
    <property type="entry name" value="Lon_Prtase"/>
</dbReference>
<reference evidence="5" key="1">
    <citation type="journal article" date="2022" name="Mol. Ecol. Resour.">
        <title>The complete and closed genome of the facultative generalist Candidatus Endoriftia persephone from deep-sea hydrothermal vents.</title>
        <authorList>
            <person name="de Oliveira A.L."/>
            <person name="Srivastava A."/>
            <person name="Espada-Hinojosa S."/>
            <person name="Bright M."/>
        </authorList>
    </citation>
    <scope>NUCLEOTIDE SEQUENCE</scope>
    <source>
        <strain evidence="5">Tica-EPR-9o50.N</strain>
    </source>
</reference>
<name>A0A9J7A049_9GAMM</name>
<keyword evidence="2" id="KW-0378">Hydrolase</keyword>
<dbReference type="PANTHER" id="PTHR10046">
    <property type="entry name" value="ATP DEPENDENT LON PROTEASE FAMILY MEMBER"/>
    <property type="match status" value="1"/>
</dbReference>
<evidence type="ECO:0000313" key="5">
    <source>
        <dbReference type="EMBL" id="USF88327.1"/>
    </source>
</evidence>
<gene>
    <name evidence="5" type="ORF">L0Y14_03555</name>
</gene>
<evidence type="ECO:0000259" key="4">
    <source>
        <dbReference type="PROSITE" id="PS51786"/>
    </source>
</evidence>
<dbReference type="GO" id="GO:0005524">
    <property type="term" value="F:ATP binding"/>
    <property type="evidence" value="ECO:0007669"/>
    <property type="project" value="InterPro"/>
</dbReference>
<evidence type="ECO:0000256" key="3">
    <source>
        <dbReference type="SAM" id="Coils"/>
    </source>
</evidence>
<dbReference type="InterPro" id="IPR014721">
    <property type="entry name" value="Ribsml_uS5_D2-typ_fold_subgr"/>
</dbReference>
<dbReference type="AlphaFoldDB" id="A0A9J7A049"/>
<keyword evidence="2" id="KW-0720">Serine protease</keyword>
<dbReference type="GO" id="GO:0030163">
    <property type="term" value="P:protein catabolic process"/>
    <property type="evidence" value="ECO:0007669"/>
    <property type="project" value="InterPro"/>
</dbReference>
<keyword evidence="6" id="KW-1185">Reference proteome</keyword>
<comment type="catalytic activity">
    <reaction evidence="2">
        <text>Hydrolysis of proteins in presence of ATP.</text>
        <dbReference type="EC" id="3.4.21.53"/>
    </reaction>
</comment>
<dbReference type="Proteomes" id="UP001056649">
    <property type="component" value="Chromosome"/>
</dbReference>
<dbReference type="PRINTS" id="PR00830">
    <property type="entry name" value="ENDOLAPTASE"/>
</dbReference>
<dbReference type="RefSeq" id="WP_006474259.1">
    <property type="nucleotide sequence ID" value="NZ_CP090569.1"/>
</dbReference>
<feature type="domain" description="Lon proteolytic" evidence="4">
    <location>
        <begin position="562"/>
        <end position="757"/>
    </location>
</feature>
<dbReference type="InterPro" id="IPR046844">
    <property type="entry name" value="Lon-like_helical"/>
</dbReference>
<feature type="active site" evidence="2">
    <location>
        <position position="695"/>
    </location>
</feature>
<sequence length="796" mass="89208">MEKLNPLRPDQLYRECDLSGLEFTTTAELEPLTETVGQERVSESLDFGVGIEHEGYNLYVMGSAGVGRHRVTIDALKRLTQESGKRSVDWCYLANFDTPHRPIAISLPPGMGRELRSDMQELVVELLSAIPASFESEHFQRRAAAIHDSIKSREQEAVELFGEKSRQQSVALLHTPDGYTLAPIVDDKVLSSKQFGKLPKKQRKVLQAKIDQFRDQLRQVLGQIPMWQRELRSRYKELELEVVGLVIEQLIGELASKYAEQHELLSYFERLHRDLLQQIELFSGTDEERESPPGADAPRFNRYKVNLLVDNRDGPAVPILHETNPTYQNLLGRIEHMARLGTIATDFTLIKAGALHRANDGFLLLEAEKLLANPYAWEALKRTLKSREIRIESLERQLSLVSTTSLEPEPIPIDLKVILIGDRHIYHLLKAYDAEFSQLFRVVADFAETLPRQPGNDQRFLRLVATLQQREGLRPIERMAAARIVEWAARRAGDGARLSLHMGSLVDLLQEADYWSAREQKEQIGVAQLEHAIEHQQRRVGQLQERMQQEILDGILMIDTDGIQLGRVNGLSVIQVGDYSFGMPNRISATARIGSGEVIDIEREVDMGGPIHSKGVFILSAYLNRRYARYQPLSVSATLVFEQNYGEVEGDSASAGELCALLSALGDLPLKQSLAITGSVNQHGEMQPIGGVCEKIEGFFDICQARGLDGSHGVIIPQVNLPDLMLKKSLREAAAEGLFSIYVVRHVEQAMELFTGMLAGVADEQGVYPKQTVNGKVQVRLAEWFALRLQLSGGQG</sequence>
<evidence type="ECO:0000256" key="1">
    <source>
        <dbReference type="ARBA" id="ARBA00022670"/>
    </source>
</evidence>
<dbReference type="SUPFAM" id="SSF54211">
    <property type="entry name" value="Ribosomal protein S5 domain 2-like"/>
    <property type="match status" value="1"/>
</dbReference>
<organism evidence="5 6">
    <name type="scientific">Candidatus Endoriftia persephonae</name>
    <dbReference type="NCBI Taxonomy" id="393765"/>
    <lineage>
        <taxon>Bacteria</taxon>
        <taxon>Pseudomonadati</taxon>
        <taxon>Pseudomonadota</taxon>
        <taxon>Gammaproteobacteria</taxon>
        <taxon>Chromatiales</taxon>
        <taxon>Sedimenticolaceae</taxon>
        <taxon>Candidatus Endoriftia</taxon>
    </lineage>
</organism>
<dbReference type="Pfam" id="PF20436">
    <property type="entry name" value="LonB_AAA-LID"/>
    <property type="match status" value="1"/>
</dbReference>
<dbReference type="PROSITE" id="PS51786">
    <property type="entry name" value="LON_PROTEOLYTIC"/>
    <property type="match status" value="1"/>
</dbReference>
<dbReference type="Pfam" id="PF05362">
    <property type="entry name" value="Lon_C"/>
    <property type="match status" value="1"/>
</dbReference>
<evidence type="ECO:0000313" key="6">
    <source>
        <dbReference type="Proteomes" id="UP001056649"/>
    </source>
</evidence>
<accession>A0A9J7A049</accession>
<dbReference type="KEGG" id="eps:L0Y14_03555"/>
<keyword evidence="3" id="KW-0175">Coiled coil</keyword>
<dbReference type="Pfam" id="PF13654">
    <property type="entry name" value="AAA_32"/>
    <property type="match status" value="1"/>
</dbReference>
<dbReference type="Gene3D" id="3.40.50.300">
    <property type="entry name" value="P-loop containing nucleotide triphosphate hydrolases"/>
    <property type="match status" value="2"/>
</dbReference>
<dbReference type="Pfam" id="PF20437">
    <property type="entry name" value="LonC_helical"/>
    <property type="match status" value="1"/>
</dbReference>
<dbReference type="GO" id="GO:0006508">
    <property type="term" value="P:proteolysis"/>
    <property type="evidence" value="ECO:0007669"/>
    <property type="project" value="UniProtKB-KW"/>
</dbReference>
<comment type="similarity">
    <text evidence="2">Belongs to the peptidase S16 family.</text>
</comment>